<dbReference type="EMBL" id="BLAL01000199">
    <property type="protein sequence ID" value="GES91255.1"/>
    <property type="molecule type" value="Genomic_DNA"/>
</dbReference>
<comment type="caution">
    <text evidence="2">The sequence shown here is derived from an EMBL/GenBank/DDBJ whole genome shotgun (WGS) entry which is preliminary data.</text>
</comment>
<reference evidence="2" key="1">
    <citation type="submission" date="2019-10" db="EMBL/GenBank/DDBJ databases">
        <title>Conservation and host-specific expression of non-tandemly repeated heterogenous ribosome RNA gene in arbuscular mycorrhizal fungi.</title>
        <authorList>
            <person name="Maeda T."/>
            <person name="Kobayashi Y."/>
            <person name="Nakagawa T."/>
            <person name="Ezawa T."/>
            <person name="Yamaguchi K."/>
            <person name="Bino T."/>
            <person name="Nishimoto Y."/>
            <person name="Shigenobu S."/>
            <person name="Kawaguchi M."/>
        </authorList>
    </citation>
    <scope>NUCLEOTIDE SEQUENCE</scope>
    <source>
        <strain evidence="2">HR1</strain>
    </source>
</reference>
<dbReference type="InterPro" id="IPR038986">
    <property type="entry name" value="Clr2"/>
</dbReference>
<dbReference type="AlphaFoldDB" id="A0A8H3LS84"/>
<feature type="domain" description="Cryptic loci regulator 2 N-terminal" evidence="1">
    <location>
        <begin position="86"/>
        <end position="148"/>
    </location>
</feature>
<dbReference type="Proteomes" id="UP000615446">
    <property type="component" value="Unassembled WGS sequence"/>
</dbReference>
<dbReference type="PANTHER" id="PTHR38046:SF1">
    <property type="entry name" value="CRYPTIC LOCI REGULATOR 2"/>
    <property type="match status" value="1"/>
</dbReference>
<name>A0A8H3LS84_9GLOM</name>
<evidence type="ECO:0000313" key="2">
    <source>
        <dbReference type="EMBL" id="GES91255.1"/>
    </source>
</evidence>
<proteinExistence type="predicted"/>
<protein>
    <recommendedName>
        <fullName evidence="1">Cryptic loci regulator 2 N-terminal domain-containing protein</fullName>
    </recommendedName>
</protein>
<dbReference type="Pfam" id="PF16761">
    <property type="entry name" value="Clr2_transil"/>
    <property type="match status" value="1"/>
</dbReference>
<evidence type="ECO:0000259" key="1">
    <source>
        <dbReference type="Pfam" id="PF16761"/>
    </source>
</evidence>
<accession>A0A8H3LS84</accession>
<evidence type="ECO:0000313" key="3">
    <source>
        <dbReference type="Proteomes" id="UP000615446"/>
    </source>
</evidence>
<dbReference type="GO" id="GO:0031934">
    <property type="term" value="C:mating-type region heterochromatin"/>
    <property type="evidence" value="ECO:0007669"/>
    <property type="project" value="TreeGrafter"/>
</dbReference>
<organism evidence="2 3">
    <name type="scientific">Rhizophagus clarus</name>
    <dbReference type="NCBI Taxonomy" id="94130"/>
    <lineage>
        <taxon>Eukaryota</taxon>
        <taxon>Fungi</taxon>
        <taxon>Fungi incertae sedis</taxon>
        <taxon>Mucoromycota</taxon>
        <taxon>Glomeromycotina</taxon>
        <taxon>Glomeromycetes</taxon>
        <taxon>Glomerales</taxon>
        <taxon>Glomeraceae</taxon>
        <taxon>Rhizophagus</taxon>
    </lineage>
</organism>
<gene>
    <name evidence="2" type="ORF">RCL2_001808800</name>
</gene>
<dbReference type="GO" id="GO:0030466">
    <property type="term" value="P:silent mating-type cassette heterochromatin formation"/>
    <property type="evidence" value="ECO:0007669"/>
    <property type="project" value="TreeGrafter"/>
</dbReference>
<dbReference type="OrthoDB" id="2421327at2759"/>
<dbReference type="GO" id="GO:0070824">
    <property type="term" value="C:SHREC complex"/>
    <property type="evidence" value="ECO:0007669"/>
    <property type="project" value="InterPro"/>
</dbReference>
<dbReference type="GO" id="GO:0033553">
    <property type="term" value="C:rDNA heterochromatin"/>
    <property type="evidence" value="ECO:0007669"/>
    <property type="project" value="TreeGrafter"/>
</dbReference>
<sequence length="541" mass="62990">MSMNNNFSIKENGIIINYSDATNIKINYPNDKVKISKDGSKHIKIDHITIDHYKIQTKWLKPLGIAIANYLRQKYNTLITEDQEYLLNFPSGYEFYDFITYNDSELKTKVRTDNYLFGKYRFRSTNEFTPHLIWIVSDKSEDCKCCYCPMNSRTAKKKRELEISTSTSLNLTKNNIKKQKIIKSFSTLLSISTLSNQSFLNNKSLFINKSLPTISFNSNFTHNTSLTKNNFSSLTPPYKDESSLQKVSFYSPNNPQISKISYYSLNNNNNNSSSSQVRQSDSFDQLCKAQYRINEVVWICLLSDDSMETFENVNKVITNHNARIPYWPALITNSTFNNTISKFVYTVKFIYIVVEEINVLEDYISPLSFSLVDITNKILSRQVKVICHSHYRYLEVILCITYLKKTYTLYSPSFYDAEKDLYHYNTILIGTEQINLGDIVKLISTTDLFIIKDIIGNSNMDNIRFIGYYILDDSDHKYNNPQVSITLNQIGGKNYTRFPSIQHDEISRHRIDINDRENLFSVKSNDYFKGILHKELNIEII</sequence>
<dbReference type="InterPro" id="IPR031915">
    <property type="entry name" value="Clr2_N"/>
</dbReference>
<dbReference type="PANTHER" id="PTHR38046">
    <property type="entry name" value="CRYPTIC LOCI REGULATOR 2"/>
    <property type="match status" value="1"/>
</dbReference>